<dbReference type="AlphaFoldDB" id="A0A5J4TGS7"/>
<dbReference type="Proteomes" id="UP000324800">
    <property type="component" value="Unassembled WGS sequence"/>
</dbReference>
<reference evidence="1 2" key="1">
    <citation type="submission" date="2019-03" db="EMBL/GenBank/DDBJ databases">
        <title>Single cell metagenomics reveals metabolic interactions within the superorganism composed of flagellate Streblomastix strix and complex community of Bacteroidetes bacteria on its surface.</title>
        <authorList>
            <person name="Treitli S.C."/>
            <person name="Kolisko M."/>
            <person name="Husnik F."/>
            <person name="Keeling P."/>
            <person name="Hampl V."/>
        </authorList>
    </citation>
    <scope>NUCLEOTIDE SEQUENCE [LARGE SCALE GENOMIC DNA]</scope>
    <source>
        <strain evidence="1">ST1C</strain>
    </source>
</reference>
<evidence type="ECO:0000313" key="2">
    <source>
        <dbReference type="Proteomes" id="UP000324800"/>
    </source>
</evidence>
<comment type="caution">
    <text evidence="1">The sequence shown here is derived from an EMBL/GenBank/DDBJ whole genome shotgun (WGS) entry which is preliminary data.</text>
</comment>
<proteinExistence type="predicted"/>
<organism evidence="1 2">
    <name type="scientific">Streblomastix strix</name>
    <dbReference type="NCBI Taxonomy" id="222440"/>
    <lineage>
        <taxon>Eukaryota</taxon>
        <taxon>Metamonada</taxon>
        <taxon>Preaxostyla</taxon>
        <taxon>Oxymonadida</taxon>
        <taxon>Streblomastigidae</taxon>
        <taxon>Streblomastix</taxon>
    </lineage>
</organism>
<accession>A0A5J4TGS7</accession>
<dbReference type="EMBL" id="SNRW01031345">
    <property type="protein sequence ID" value="KAA6357478.1"/>
    <property type="molecule type" value="Genomic_DNA"/>
</dbReference>
<protein>
    <submittedName>
        <fullName evidence="1">Uncharacterized protein</fullName>
    </submittedName>
</protein>
<sequence length="73" mass="9038">MFTIYWPVVQLAIAFYRNWDSIQTIHPIHQKINRGKTHKNDARLQMCLRLHHRFKHYQNYSRLVNRPDKHNNK</sequence>
<name>A0A5J4TGS7_9EUKA</name>
<evidence type="ECO:0000313" key="1">
    <source>
        <dbReference type="EMBL" id="KAA6357478.1"/>
    </source>
</evidence>
<gene>
    <name evidence="1" type="ORF">EZS28_046995</name>
</gene>